<dbReference type="GO" id="GO:0080031">
    <property type="term" value="F:methyl salicylate esterase activity"/>
    <property type="evidence" value="ECO:0007669"/>
    <property type="project" value="TreeGrafter"/>
</dbReference>
<evidence type="ECO:0000313" key="3">
    <source>
        <dbReference type="EMBL" id="KAJ7959948.1"/>
    </source>
</evidence>
<dbReference type="PANTHER" id="PTHR10992">
    <property type="entry name" value="METHYLESTERASE FAMILY MEMBER"/>
    <property type="match status" value="1"/>
</dbReference>
<dbReference type="GO" id="GO:0080030">
    <property type="term" value="F:methyl indole-3-acetate esterase activity"/>
    <property type="evidence" value="ECO:0007669"/>
    <property type="project" value="TreeGrafter"/>
</dbReference>
<dbReference type="EMBL" id="JARAOO010000008">
    <property type="protein sequence ID" value="KAJ7959948.1"/>
    <property type="molecule type" value="Genomic_DNA"/>
</dbReference>
<sequence length="261" mass="29606">MREIPKLRKPDDHHFVLVHGVGHGAWCWYKIQYLMEASGYKVTSLDLKGSGIDKTDPNTISTLEEYNNPLTMFFSRLPENEKVILVGHSAGGLSLTDAIYKFANKIHVAVYVAANMLRYGFATDQDFKDGDPDISEYGDISELEYMLGPDKPPTSVIIEQQFQRNILYHMSPMEDSTLASILLRPGPIRAFTFARFVGGPEADSVPRVYIKTMQDHCLKPQQQAAMISRWPPSQIFELDSDHSPFFSKPHELFSFLVNLFV</sequence>
<organism evidence="3 5">
    <name type="scientific">Quillaja saponaria</name>
    <name type="common">Soap bark tree</name>
    <dbReference type="NCBI Taxonomy" id="32244"/>
    <lineage>
        <taxon>Eukaryota</taxon>
        <taxon>Viridiplantae</taxon>
        <taxon>Streptophyta</taxon>
        <taxon>Embryophyta</taxon>
        <taxon>Tracheophyta</taxon>
        <taxon>Spermatophyta</taxon>
        <taxon>Magnoliopsida</taxon>
        <taxon>eudicotyledons</taxon>
        <taxon>Gunneridae</taxon>
        <taxon>Pentapetalae</taxon>
        <taxon>rosids</taxon>
        <taxon>fabids</taxon>
        <taxon>Fabales</taxon>
        <taxon>Quillajaceae</taxon>
        <taxon>Quillaja</taxon>
    </lineage>
</organism>
<proteinExistence type="predicted"/>
<protein>
    <submittedName>
        <fullName evidence="3">Methylesterase 17</fullName>
    </submittedName>
</protein>
<dbReference type="Pfam" id="PF12697">
    <property type="entry name" value="Abhydrolase_6"/>
    <property type="match status" value="1"/>
</dbReference>
<dbReference type="GO" id="GO:0009694">
    <property type="term" value="P:jasmonic acid metabolic process"/>
    <property type="evidence" value="ECO:0007669"/>
    <property type="project" value="TreeGrafter"/>
</dbReference>
<reference evidence="3" key="1">
    <citation type="journal article" date="2023" name="Science">
        <title>Elucidation of the pathway for biosynthesis of saponin adjuvants from the soapbark tree.</title>
        <authorList>
            <person name="Reed J."/>
            <person name="Orme A."/>
            <person name="El-Demerdash A."/>
            <person name="Owen C."/>
            <person name="Martin L.B.B."/>
            <person name="Misra R.C."/>
            <person name="Kikuchi S."/>
            <person name="Rejzek M."/>
            <person name="Martin A.C."/>
            <person name="Harkess A."/>
            <person name="Leebens-Mack J."/>
            <person name="Louveau T."/>
            <person name="Stephenson M.J."/>
            <person name="Osbourn A."/>
        </authorList>
    </citation>
    <scope>NUCLEOTIDE SEQUENCE</scope>
    <source>
        <strain evidence="3">S10</strain>
    </source>
</reference>
<dbReference type="FunFam" id="3.40.50.1820:FF:000025">
    <property type="entry name" value="putative methylesterase 11, chloroplastic"/>
    <property type="match status" value="1"/>
</dbReference>
<keyword evidence="5" id="KW-1185">Reference proteome</keyword>
<dbReference type="InterPro" id="IPR000073">
    <property type="entry name" value="AB_hydrolase_1"/>
</dbReference>
<dbReference type="KEGG" id="qsa:O6P43_020460"/>
<name>A0AAD7LL28_QUISA</name>
<dbReference type="KEGG" id="qsa:O6P43_020465"/>
<evidence type="ECO:0000313" key="4">
    <source>
        <dbReference type="EMBL" id="KAJ7959953.1"/>
    </source>
</evidence>
<dbReference type="GO" id="GO:0080032">
    <property type="term" value="F:methyl jasmonate esterase activity"/>
    <property type="evidence" value="ECO:0007669"/>
    <property type="project" value="TreeGrafter"/>
</dbReference>
<comment type="caution">
    <text evidence="3">The sequence shown here is derived from an EMBL/GenBank/DDBJ whole genome shotgun (WGS) entry which is preliminary data.</text>
</comment>
<keyword evidence="1" id="KW-0378">Hydrolase</keyword>
<evidence type="ECO:0000259" key="2">
    <source>
        <dbReference type="Pfam" id="PF12697"/>
    </source>
</evidence>
<evidence type="ECO:0000313" key="5">
    <source>
        <dbReference type="Proteomes" id="UP001163823"/>
    </source>
</evidence>
<accession>A0AAD7LL28</accession>
<dbReference type="Proteomes" id="UP001163823">
    <property type="component" value="Chromosome 8"/>
</dbReference>
<evidence type="ECO:0000256" key="1">
    <source>
        <dbReference type="ARBA" id="ARBA00022801"/>
    </source>
</evidence>
<dbReference type="SUPFAM" id="SSF53474">
    <property type="entry name" value="alpha/beta-Hydrolases"/>
    <property type="match status" value="1"/>
</dbReference>
<dbReference type="InterPro" id="IPR045889">
    <property type="entry name" value="MES/HNL"/>
</dbReference>
<dbReference type="Gene3D" id="3.40.50.1820">
    <property type="entry name" value="alpha/beta hydrolase"/>
    <property type="match status" value="1"/>
</dbReference>
<dbReference type="AlphaFoldDB" id="A0AAD7LL28"/>
<gene>
    <name evidence="3" type="ORF">O6P43_020460</name>
    <name evidence="4" type="ORF">O6P43_020465</name>
</gene>
<feature type="domain" description="AB hydrolase-1" evidence="2">
    <location>
        <begin position="15"/>
        <end position="253"/>
    </location>
</feature>
<dbReference type="InterPro" id="IPR029058">
    <property type="entry name" value="AB_hydrolase_fold"/>
</dbReference>
<dbReference type="EMBL" id="JARAOO010000008">
    <property type="protein sequence ID" value="KAJ7959953.1"/>
    <property type="molecule type" value="Genomic_DNA"/>
</dbReference>
<dbReference type="GO" id="GO:0009696">
    <property type="term" value="P:salicylic acid metabolic process"/>
    <property type="evidence" value="ECO:0007669"/>
    <property type="project" value="TreeGrafter"/>
</dbReference>
<dbReference type="PANTHER" id="PTHR10992:SF1010">
    <property type="entry name" value="METHYLESTERASE 17-LIKE"/>
    <property type="match status" value="1"/>
</dbReference>